<dbReference type="PANTHER" id="PTHR12849">
    <property type="entry name" value="RNA LARIAT DEBRANCHING ENZYME"/>
    <property type="match status" value="1"/>
</dbReference>
<feature type="region of interest" description="Disordered" evidence="13">
    <location>
        <begin position="392"/>
        <end position="430"/>
    </location>
</feature>
<dbReference type="GO" id="GO:0046872">
    <property type="term" value="F:metal ion binding"/>
    <property type="evidence" value="ECO:0007669"/>
    <property type="project" value="UniProtKB-KW"/>
</dbReference>
<dbReference type="AlphaFoldDB" id="D5GKL0"/>
<protein>
    <submittedName>
        <fullName evidence="15">(Perigord truffle) hypothetical protein</fullName>
    </submittedName>
</protein>
<evidence type="ECO:0000256" key="11">
    <source>
        <dbReference type="ARBA" id="ARBA00023211"/>
    </source>
</evidence>
<keyword evidence="12" id="KW-0539">Nucleus</keyword>
<dbReference type="InterPro" id="IPR004843">
    <property type="entry name" value="Calcineurin-like_PHP"/>
</dbReference>
<reference evidence="15 16" key="1">
    <citation type="journal article" date="2010" name="Nature">
        <title>Perigord black truffle genome uncovers evolutionary origins and mechanisms of symbiosis.</title>
        <authorList>
            <person name="Martin F."/>
            <person name="Kohler A."/>
            <person name="Murat C."/>
            <person name="Balestrini R."/>
            <person name="Coutinho P.M."/>
            <person name="Jaillon O."/>
            <person name="Montanini B."/>
            <person name="Morin E."/>
            <person name="Noel B."/>
            <person name="Percudani R."/>
            <person name="Porcel B."/>
            <person name="Rubini A."/>
            <person name="Amicucci A."/>
            <person name="Amselem J."/>
            <person name="Anthouard V."/>
            <person name="Arcioni S."/>
            <person name="Artiguenave F."/>
            <person name="Aury J.M."/>
            <person name="Ballario P."/>
            <person name="Bolchi A."/>
            <person name="Brenna A."/>
            <person name="Brun A."/>
            <person name="Buee M."/>
            <person name="Cantarel B."/>
            <person name="Chevalier G."/>
            <person name="Couloux A."/>
            <person name="Da Silva C."/>
            <person name="Denoeud F."/>
            <person name="Duplessis S."/>
            <person name="Ghignone S."/>
            <person name="Hilselberger B."/>
            <person name="Iotti M."/>
            <person name="Marcais B."/>
            <person name="Mello A."/>
            <person name="Miranda M."/>
            <person name="Pacioni G."/>
            <person name="Quesneville H."/>
            <person name="Riccioni C."/>
            <person name="Ruotolo R."/>
            <person name="Splivallo R."/>
            <person name="Stocchi V."/>
            <person name="Tisserant E."/>
            <person name="Viscomi A.R."/>
            <person name="Zambonelli A."/>
            <person name="Zampieri E."/>
            <person name="Henrissat B."/>
            <person name="Lebrun M.H."/>
            <person name="Paolocci F."/>
            <person name="Bonfante P."/>
            <person name="Ottonello S."/>
            <person name="Wincker P."/>
        </authorList>
    </citation>
    <scope>NUCLEOTIDE SEQUENCE [LARGE SCALE GENOMIC DNA]</scope>
    <source>
        <strain evidence="15 16">Mel28</strain>
    </source>
</reference>
<dbReference type="FunCoup" id="D5GKL0">
    <property type="interactions" value="645"/>
</dbReference>
<evidence type="ECO:0000259" key="14">
    <source>
        <dbReference type="SMART" id="SM01124"/>
    </source>
</evidence>
<feature type="compositionally biased region" description="Gly residues" evidence="13">
    <location>
        <begin position="395"/>
        <end position="430"/>
    </location>
</feature>
<keyword evidence="10" id="KW-0408">Iron</keyword>
<dbReference type="CDD" id="cd00844">
    <property type="entry name" value="MPP_Dbr1_N"/>
    <property type="match status" value="1"/>
</dbReference>
<dbReference type="PANTHER" id="PTHR12849:SF0">
    <property type="entry name" value="LARIAT DEBRANCHING ENZYME"/>
    <property type="match status" value="1"/>
</dbReference>
<evidence type="ECO:0000313" key="16">
    <source>
        <dbReference type="Proteomes" id="UP000006911"/>
    </source>
</evidence>
<dbReference type="Proteomes" id="UP000006911">
    <property type="component" value="Unassembled WGS sequence"/>
</dbReference>
<evidence type="ECO:0000256" key="10">
    <source>
        <dbReference type="ARBA" id="ARBA00023004"/>
    </source>
</evidence>
<gene>
    <name evidence="15" type="ORF">GSTUM_00009618001</name>
</gene>
<dbReference type="InParanoid" id="D5GKL0"/>
<dbReference type="STRING" id="656061.D5GKL0"/>
<dbReference type="SMART" id="SM01124">
    <property type="entry name" value="DBR1"/>
    <property type="match status" value="1"/>
</dbReference>
<evidence type="ECO:0000313" key="15">
    <source>
        <dbReference type="EMBL" id="CAZ85053.1"/>
    </source>
</evidence>
<evidence type="ECO:0000256" key="13">
    <source>
        <dbReference type="SAM" id="MobiDB-lite"/>
    </source>
</evidence>
<dbReference type="RefSeq" id="XP_002840862.1">
    <property type="nucleotide sequence ID" value="XM_002840816.1"/>
</dbReference>
<keyword evidence="11" id="KW-0464">Manganese</keyword>
<dbReference type="InterPro" id="IPR041816">
    <property type="entry name" value="Dbr1_N"/>
</dbReference>
<dbReference type="Pfam" id="PF05011">
    <property type="entry name" value="DBR1"/>
    <property type="match status" value="1"/>
</dbReference>
<evidence type="ECO:0000256" key="4">
    <source>
        <dbReference type="ARBA" id="ARBA00004123"/>
    </source>
</evidence>
<dbReference type="InterPro" id="IPR007708">
    <property type="entry name" value="DBR1_C"/>
</dbReference>
<sequence>MSAIQIAVEGCGHGTLNAIYDSIARTCKISRLPLVDLLIIGGDFQAVRNLRDLNVMSCPPKYRVLGDFHEYYSGVRKAPMLTVFVGGNHEASSHLWELLYGGWVAPNIYYLGAASVMNFRGLRIGGLSGIYNGRDYARLRDERLPYFPSEIKSIYHVRQYDVFKLYQINEPVDVMISHDWPSGIEHHGDLNELLRRKSFFRSDIEKGELGSPPARSLLNKLKPRYWFSAHLHVKFAALVDHGNKVTNFLALDKCLPHRQFLQLLTIPVTKSKPGLSYDPEWLAITRVLNPYLHKHPSALNSDAFKEAIGPMIAEERRWVEENIVAKGKLDVPENFQITAPIHEGSLTAREDRLPESYVNTQTTAFCELLEIEDGTRFAPPGSEGKEEKYRSFVANGGGSYPRGGRGGGGRGGGGRGGRGMRGGGGGRGRR</sequence>
<dbReference type="InterPro" id="IPR029052">
    <property type="entry name" value="Metallo-depent_PP-like"/>
</dbReference>
<keyword evidence="6" id="KW-0507">mRNA processing</keyword>
<evidence type="ECO:0000256" key="6">
    <source>
        <dbReference type="ARBA" id="ARBA00022664"/>
    </source>
</evidence>
<dbReference type="KEGG" id="tml:GSTUM_00009618001"/>
<dbReference type="SUPFAM" id="SSF56300">
    <property type="entry name" value="Metallo-dependent phosphatases"/>
    <property type="match status" value="1"/>
</dbReference>
<dbReference type="Pfam" id="PF00149">
    <property type="entry name" value="Metallophos"/>
    <property type="match status" value="1"/>
</dbReference>
<comment type="subcellular location">
    <subcellularLocation>
        <location evidence="4">Nucleus</location>
    </subcellularLocation>
</comment>
<dbReference type="GO" id="GO:0000398">
    <property type="term" value="P:mRNA splicing, via spliceosome"/>
    <property type="evidence" value="ECO:0007669"/>
    <property type="project" value="TreeGrafter"/>
</dbReference>
<feature type="domain" description="Lariat debranching enzyme C-terminal" evidence="14">
    <location>
        <begin position="239"/>
        <end position="375"/>
    </location>
</feature>
<dbReference type="GeneID" id="9184715"/>
<evidence type="ECO:0000256" key="3">
    <source>
        <dbReference type="ARBA" id="ARBA00001954"/>
    </source>
</evidence>
<dbReference type="FunFam" id="3.60.21.10:FF:000035">
    <property type="entry name" value="Lariat debranching enzyme"/>
    <property type="match status" value="1"/>
</dbReference>
<evidence type="ECO:0000256" key="2">
    <source>
        <dbReference type="ARBA" id="ARBA00001947"/>
    </source>
</evidence>
<comment type="cofactor">
    <cofactor evidence="2">
        <name>Zn(2+)</name>
        <dbReference type="ChEBI" id="CHEBI:29105"/>
    </cofactor>
</comment>
<evidence type="ECO:0000256" key="9">
    <source>
        <dbReference type="ARBA" id="ARBA00022833"/>
    </source>
</evidence>
<dbReference type="GO" id="GO:0005634">
    <property type="term" value="C:nucleus"/>
    <property type="evidence" value="ECO:0007669"/>
    <property type="project" value="UniProtKB-SubCell"/>
</dbReference>
<keyword evidence="7" id="KW-0479">Metal-binding</keyword>
<keyword evidence="9" id="KW-0862">Zinc</keyword>
<dbReference type="HOGENOM" id="CLU_005893_1_0_1"/>
<name>D5GKL0_TUBMM</name>
<accession>D5GKL0</accession>
<evidence type="ECO:0000256" key="5">
    <source>
        <dbReference type="ARBA" id="ARBA00006045"/>
    </source>
</evidence>
<comment type="cofactor">
    <cofactor evidence="3">
        <name>Fe(2+)</name>
        <dbReference type="ChEBI" id="CHEBI:29033"/>
    </cofactor>
</comment>
<dbReference type="EMBL" id="FN430340">
    <property type="protein sequence ID" value="CAZ85053.1"/>
    <property type="molecule type" value="Genomic_DNA"/>
</dbReference>
<dbReference type="OMA" id="KWWFSAH"/>
<evidence type="ECO:0000256" key="7">
    <source>
        <dbReference type="ARBA" id="ARBA00022723"/>
    </source>
</evidence>
<organism evidence="15 16">
    <name type="scientific">Tuber melanosporum (strain Mel28)</name>
    <name type="common">Perigord black truffle</name>
    <dbReference type="NCBI Taxonomy" id="656061"/>
    <lineage>
        <taxon>Eukaryota</taxon>
        <taxon>Fungi</taxon>
        <taxon>Dikarya</taxon>
        <taxon>Ascomycota</taxon>
        <taxon>Pezizomycotina</taxon>
        <taxon>Pezizomycetes</taxon>
        <taxon>Pezizales</taxon>
        <taxon>Tuberaceae</taxon>
        <taxon>Tuber</taxon>
    </lineage>
</organism>
<keyword evidence="16" id="KW-1185">Reference proteome</keyword>
<keyword evidence="8" id="KW-0378">Hydrolase</keyword>
<evidence type="ECO:0000256" key="8">
    <source>
        <dbReference type="ARBA" id="ARBA00022801"/>
    </source>
</evidence>
<evidence type="ECO:0000256" key="1">
    <source>
        <dbReference type="ARBA" id="ARBA00001936"/>
    </source>
</evidence>
<evidence type="ECO:0000256" key="12">
    <source>
        <dbReference type="ARBA" id="ARBA00023242"/>
    </source>
</evidence>
<dbReference type="eggNOG" id="KOG2863">
    <property type="taxonomic scope" value="Eukaryota"/>
</dbReference>
<comment type="similarity">
    <text evidence="5">Belongs to the lariat debranching enzyme family.</text>
</comment>
<proteinExistence type="inferred from homology"/>
<comment type="cofactor">
    <cofactor evidence="1">
        <name>Mn(2+)</name>
        <dbReference type="ChEBI" id="CHEBI:29035"/>
    </cofactor>
</comment>
<dbReference type="GO" id="GO:0008419">
    <property type="term" value="F:RNA lariat debranching enzyme activity"/>
    <property type="evidence" value="ECO:0007669"/>
    <property type="project" value="UniProtKB-ARBA"/>
</dbReference>